<protein>
    <submittedName>
        <fullName evidence="1">Uncharacterized protein</fullName>
    </submittedName>
</protein>
<accession>A0A834TFU4</accession>
<organism evidence="1 2">
    <name type="scientific">Senna tora</name>
    <dbReference type="NCBI Taxonomy" id="362788"/>
    <lineage>
        <taxon>Eukaryota</taxon>
        <taxon>Viridiplantae</taxon>
        <taxon>Streptophyta</taxon>
        <taxon>Embryophyta</taxon>
        <taxon>Tracheophyta</taxon>
        <taxon>Spermatophyta</taxon>
        <taxon>Magnoliopsida</taxon>
        <taxon>eudicotyledons</taxon>
        <taxon>Gunneridae</taxon>
        <taxon>Pentapetalae</taxon>
        <taxon>rosids</taxon>
        <taxon>fabids</taxon>
        <taxon>Fabales</taxon>
        <taxon>Fabaceae</taxon>
        <taxon>Caesalpinioideae</taxon>
        <taxon>Cassia clade</taxon>
        <taxon>Senna</taxon>
    </lineage>
</organism>
<name>A0A834TFU4_9FABA</name>
<reference evidence="1" key="1">
    <citation type="submission" date="2020-09" db="EMBL/GenBank/DDBJ databases">
        <title>Genome-Enabled Discovery of Anthraquinone Biosynthesis in Senna tora.</title>
        <authorList>
            <person name="Kang S.-H."/>
            <person name="Pandey R.P."/>
            <person name="Lee C.-M."/>
            <person name="Sim J.-S."/>
            <person name="Jeong J.-T."/>
            <person name="Choi B.-S."/>
            <person name="Jung M."/>
            <person name="Ginzburg D."/>
            <person name="Zhao K."/>
            <person name="Won S.Y."/>
            <person name="Oh T.-J."/>
            <person name="Yu Y."/>
            <person name="Kim N.-H."/>
            <person name="Lee O.R."/>
            <person name="Lee T.-H."/>
            <person name="Bashyal P."/>
            <person name="Kim T.-S."/>
            <person name="Lee W.-H."/>
            <person name="Kawkins C."/>
            <person name="Kim C.-K."/>
            <person name="Kim J.S."/>
            <person name="Ahn B.O."/>
            <person name="Rhee S.Y."/>
            <person name="Sohng J.K."/>
        </authorList>
    </citation>
    <scope>NUCLEOTIDE SEQUENCE</scope>
    <source>
        <tissue evidence="1">Leaf</tissue>
    </source>
</reference>
<dbReference type="AlphaFoldDB" id="A0A834TFU4"/>
<gene>
    <name evidence="1" type="ORF">G2W53_026913</name>
</gene>
<comment type="caution">
    <text evidence="1">The sequence shown here is derived from an EMBL/GenBank/DDBJ whole genome shotgun (WGS) entry which is preliminary data.</text>
</comment>
<proteinExistence type="predicted"/>
<dbReference type="EMBL" id="JAAIUW010000008">
    <property type="protein sequence ID" value="KAF7821458.1"/>
    <property type="molecule type" value="Genomic_DNA"/>
</dbReference>
<evidence type="ECO:0000313" key="1">
    <source>
        <dbReference type="EMBL" id="KAF7821458.1"/>
    </source>
</evidence>
<dbReference type="Proteomes" id="UP000634136">
    <property type="component" value="Unassembled WGS sequence"/>
</dbReference>
<sequence>MKHMRQGNLRRNFKAIRLARDQIFEGRRRGVSSVGAA</sequence>
<evidence type="ECO:0000313" key="2">
    <source>
        <dbReference type="Proteomes" id="UP000634136"/>
    </source>
</evidence>
<keyword evidence="2" id="KW-1185">Reference proteome</keyword>